<comment type="caution">
    <text evidence="2">The sequence shown here is derived from an EMBL/GenBank/DDBJ whole genome shotgun (WGS) entry which is preliminary data.</text>
</comment>
<dbReference type="PROSITE" id="PS50887">
    <property type="entry name" value="GGDEF"/>
    <property type="match status" value="1"/>
</dbReference>
<feature type="domain" description="GGDEF" evidence="1">
    <location>
        <begin position="169"/>
        <end position="301"/>
    </location>
</feature>
<evidence type="ECO:0000259" key="1">
    <source>
        <dbReference type="PROSITE" id="PS50887"/>
    </source>
</evidence>
<gene>
    <name evidence="2" type="ORF">EV670_1170</name>
</gene>
<protein>
    <submittedName>
        <fullName evidence="2">Diguanylate cyclase (GGDEF)-like protein</fullName>
    </submittedName>
</protein>
<dbReference type="AlphaFoldDB" id="A0A4Q7W1M1"/>
<dbReference type="InterPro" id="IPR029787">
    <property type="entry name" value="Nucleotide_cyclase"/>
</dbReference>
<accession>A0A4Q7W1M1</accession>
<dbReference type="Gene3D" id="3.30.70.270">
    <property type="match status" value="1"/>
</dbReference>
<dbReference type="EMBL" id="SHKP01000004">
    <property type="protein sequence ID" value="RZU03137.1"/>
    <property type="molecule type" value="Genomic_DNA"/>
</dbReference>
<sequence>MIDIAATSTELACASHDERLLLPGVAGPVRSGSAATALDLAIGDWADLLGAVRTKLRMSVSEWLTRTGEPQAPHSAGRVQISVLECADALDQLHSMLLDDLARHRRLELELLDAHAALARVRAELVGTRAGERRARHLAQHDSLTLLPNRDCFCERLDREVADASPAHRPLAVLYLDLDGFKRVNDAHGHDAGDELLKIVSVRLTRALRGEDMVGRLGGDEFGCLMAGIPDREHLSQLACKLLDSVSAPVRIGKLRLTVRPSIGIALCPADGTSAEALIKSADAAMYRAKRSRTGYAFFDQDVEG</sequence>
<evidence type="ECO:0000313" key="2">
    <source>
        <dbReference type="EMBL" id="RZU03137.1"/>
    </source>
</evidence>
<name>A0A4Q7W1M1_9BURK</name>
<dbReference type="Pfam" id="PF00990">
    <property type="entry name" value="GGDEF"/>
    <property type="match status" value="1"/>
</dbReference>
<dbReference type="SUPFAM" id="SSF55073">
    <property type="entry name" value="Nucleotide cyclase"/>
    <property type="match status" value="1"/>
</dbReference>
<dbReference type="InterPro" id="IPR043128">
    <property type="entry name" value="Rev_trsase/Diguanyl_cyclase"/>
</dbReference>
<dbReference type="RefSeq" id="WP_165393251.1">
    <property type="nucleotide sequence ID" value="NZ_SHKP01000004.1"/>
</dbReference>
<dbReference type="CDD" id="cd01949">
    <property type="entry name" value="GGDEF"/>
    <property type="match status" value="1"/>
</dbReference>
<dbReference type="NCBIfam" id="TIGR00254">
    <property type="entry name" value="GGDEF"/>
    <property type="match status" value="1"/>
</dbReference>
<organism evidence="2 3">
    <name type="scientific">Rivibacter subsaxonicus</name>
    <dbReference type="NCBI Taxonomy" id="457575"/>
    <lineage>
        <taxon>Bacteria</taxon>
        <taxon>Pseudomonadati</taxon>
        <taxon>Pseudomonadota</taxon>
        <taxon>Betaproteobacteria</taxon>
        <taxon>Burkholderiales</taxon>
        <taxon>Rivibacter</taxon>
    </lineage>
</organism>
<dbReference type="InterPro" id="IPR052163">
    <property type="entry name" value="DGC-Regulatory_Protein"/>
</dbReference>
<dbReference type="Proteomes" id="UP000293671">
    <property type="component" value="Unassembled WGS sequence"/>
</dbReference>
<proteinExistence type="predicted"/>
<dbReference type="SMART" id="SM00267">
    <property type="entry name" value="GGDEF"/>
    <property type="match status" value="1"/>
</dbReference>
<reference evidence="2 3" key="1">
    <citation type="submission" date="2019-02" db="EMBL/GenBank/DDBJ databases">
        <title>Genomic Encyclopedia of Type Strains, Phase IV (KMG-IV): sequencing the most valuable type-strain genomes for metagenomic binning, comparative biology and taxonomic classification.</title>
        <authorList>
            <person name="Goeker M."/>
        </authorList>
    </citation>
    <scope>NUCLEOTIDE SEQUENCE [LARGE SCALE GENOMIC DNA]</scope>
    <source>
        <strain evidence="2 3">DSM 19570</strain>
    </source>
</reference>
<dbReference type="InterPro" id="IPR000160">
    <property type="entry name" value="GGDEF_dom"/>
</dbReference>
<evidence type="ECO:0000313" key="3">
    <source>
        <dbReference type="Proteomes" id="UP000293671"/>
    </source>
</evidence>
<dbReference type="PANTHER" id="PTHR46663">
    <property type="entry name" value="DIGUANYLATE CYCLASE DGCT-RELATED"/>
    <property type="match status" value="1"/>
</dbReference>
<dbReference type="PANTHER" id="PTHR46663:SF2">
    <property type="entry name" value="GGDEF DOMAIN-CONTAINING PROTEIN"/>
    <property type="match status" value="1"/>
</dbReference>
<keyword evidence="3" id="KW-1185">Reference proteome</keyword>